<reference evidence="2" key="2">
    <citation type="submission" date="2007-04" db="EMBL/GenBank/DDBJ databases">
        <title>Draft genome sequence of Bacteroides ovatus (ATCC 8483).</title>
        <authorList>
            <person name="Sudarsanam P."/>
            <person name="Ley R."/>
            <person name="Guruge J."/>
            <person name="Turnbaugh P.J."/>
            <person name="Mahowald M."/>
            <person name="Liep D."/>
            <person name="Gordon J."/>
        </authorList>
    </citation>
    <scope>NUCLEOTIDE SEQUENCE [LARGE SCALE GENOMIC DNA]</scope>
    <source>
        <strain evidence="2">ATCC 8483 / DSM 1896 / JCM 5824 / BCRC 10623 / CCUG 4943 / NCTC 11153</strain>
    </source>
</reference>
<proteinExistence type="predicted"/>
<dbReference type="Proteomes" id="UP000005475">
    <property type="component" value="Unassembled WGS sequence"/>
</dbReference>
<gene>
    <name evidence="1" type="ORF">BACOVA_05591</name>
</gene>
<dbReference type="AlphaFoldDB" id="A0AAN3D5T9"/>
<organism evidence="1 2">
    <name type="scientific">Bacteroides ovatus (strain ATCC 8483 / DSM 1896 / JCM 5824 / BCRC 10623 / CCUG 4943 / NCTC 11153)</name>
    <dbReference type="NCBI Taxonomy" id="411476"/>
    <lineage>
        <taxon>Bacteria</taxon>
        <taxon>Pseudomonadati</taxon>
        <taxon>Bacteroidota</taxon>
        <taxon>Bacteroidia</taxon>
        <taxon>Bacteroidales</taxon>
        <taxon>Bacteroidaceae</taxon>
        <taxon>Bacteroides</taxon>
    </lineage>
</organism>
<dbReference type="EMBL" id="AAXF02000054">
    <property type="protein sequence ID" value="EDO09727.1"/>
    <property type="molecule type" value="Genomic_DNA"/>
</dbReference>
<evidence type="ECO:0000313" key="2">
    <source>
        <dbReference type="Proteomes" id="UP000005475"/>
    </source>
</evidence>
<name>A0AAN3D5T9_BACO1</name>
<accession>A0AAN3D5T9</accession>
<protein>
    <submittedName>
        <fullName evidence="1">Uncharacterized protein</fullName>
    </submittedName>
</protein>
<evidence type="ECO:0000313" key="1">
    <source>
        <dbReference type="EMBL" id="EDO09727.1"/>
    </source>
</evidence>
<sequence>MELFVFLIKFLGFSQIAYDRCHLPGREKAVAGTIAFLFEFLQERKVVDNPTT</sequence>
<reference evidence="1 2" key="1">
    <citation type="submission" date="2007-03" db="EMBL/GenBank/DDBJ databases">
        <authorList>
            <person name="Fulton L."/>
            <person name="Clifton S."/>
            <person name="Fulton B."/>
            <person name="Xu J."/>
            <person name="Minx P."/>
            <person name="Pepin K.H."/>
            <person name="Johnson M."/>
            <person name="Thiruvilangam P."/>
            <person name="Bhonagiri V."/>
            <person name="Nash W.E."/>
            <person name="Mardis E.R."/>
            <person name="Wilson R.K."/>
        </authorList>
    </citation>
    <scope>NUCLEOTIDE SEQUENCE [LARGE SCALE GENOMIC DNA]</scope>
    <source>
        <strain evidence="2">ATCC 8483 / DSM 1896 / JCM 5824 / BCRC 10623 / CCUG 4943 / NCTC 11153</strain>
    </source>
</reference>
<comment type="caution">
    <text evidence="1">The sequence shown here is derived from an EMBL/GenBank/DDBJ whole genome shotgun (WGS) entry which is preliminary data.</text>
</comment>